<name>A0A915B094_PARUN</name>
<dbReference type="AlphaFoldDB" id="A0A915B094"/>
<reference evidence="2" key="1">
    <citation type="submission" date="2022-11" db="UniProtKB">
        <authorList>
            <consortium name="WormBaseParasite"/>
        </authorList>
    </citation>
    <scope>IDENTIFICATION</scope>
</reference>
<proteinExistence type="predicted"/>
<evidence type="ECO:0000313" key="1">
    <source>
        <dbReference type="Proteomes" id="UP000887569"/>
    </source>
</evidence>
<organism evidence="1 2">
    <name type="scientific">Parascaris univalens</name>
    <name type="common">Nematode worm</name>
    <dbReference type="NCBI Taxonomy" id="6257"/>
    <lineage>
        <taxon>Eukaryota</taxon>
        <taxon>Metazoa</taxon>
        <taxon>Ecdysozoa</taxon>
        <taxon>Nematoda</taxon>
        <taxon>Chromadorea</taxon>
        <taxon>Rhabditida</taxon>
        <taxon>Spirurina</taxon>
        <taxon>Ascaridomorpha</taxon>
        <taxon>Ascaridoidea</taxon>
        <taxon>Ascarididae</taxon>
        <taxon>Parascaris</taxon>
    </lineage>
</organism>
<evidence type="ECO:0000313" key="2">
    <source>
        <dbReference type="WBParaSite" id="PgR019_g059_t01"/>
    </source>
</evidence>
<protein>
    <submittedName>
        <fullName evidence="2">Uncharacterized protein</fullName>
    </submittedName>
</protein>
<accession>A0A915B094</accession>
<keyword evidence="1" id="KW-1185">Reference proteome</keyword>
<dbReference type="Proteomes" id="UP000887569">
    <property type="component" value="Unplaced"/>
</dbReference>
<dbReference type="WBParaSite" id="PgR019_g059_t01">
    <property type="protein sequence ID" value="PgR019_g059_t01"/>
    <property type="gene ID" value="PgR019_g059"/>
</dbReference>
<sequence length="92" mass="10412">MSATKVADKLIMNYVDAYVLAKQIPPMSDVELKVMTGYFDDLKNEAIVADKLIMNYVDAYVLAKRIPPMSDVELKVMTGYFDDLKNEAIVMK</sequence>